<proteinExistence type="predicted"/>
<dbReference type="InterPro" id="IPR009057">
    <property type="entry name" value="Homeodomain-like_sf"/>
</dbReference>
<keyword evidence="7" id="KW-1185">Reference proteome</keyword>
<sequence length="199" mass="22403">MAQPSDDRPGLRERKKARTRRAIRDHAMRLFTEQGYAATTVEQIAEAAEVSPSTFFRYFPTKEEVVLADDIDPVAFESFQNQPPEMTPLEALRATLTDVFGNLSEEDWELERHRQVLIASVPELRAAVLLRLSESVAVFAEQVAKRVGRDPADFEVRNFAGVVLGTALTGFSEALEQPMKTYIETMDRALEHLQQGLPL</sequence>
<dbReference type="PANTHER" id="PTHR30055">
    <property type="entry name" value="HTH-TYPE TRANSCRIPTIONAL REGULATOR RUTR"/>
    <property type="match status" value="1"/>
</dbReference>
<reference evidence="6 7" key="1">
    <citation type="submission" date="2019-03" db="EMBL/GenBank/DDBJ databases">
        <title>Genomic Encyclopedia of Type Strains, Phase IV (KMG-IV): sequencing the most valuable type-strain genomes for metagenomic binning, comparative biology and taxonomic classification.</title>
        <authorList>
            <person name="Goeker M."/>
        </authorList>
    </citation>
    <scope>NUCLEOTIDE SEQUENCE [LARGE SCALE GENOMIC DNA]</scope>
    <source>
        <strain evidence="6 7">DSM 45361</strain>
    </source>
</reference>
<dbReference type="Gene3D" id="1.10.357.10">
    <property type="entry name" value="Tetracycline Repressor, domain 2"/>
    <property type="match status" value="1"/>
</dbReference>
<dbReference type="OrthoDB" id="956698at2"/>
<dbReference type="PROSITE" id="PS50977">
    <property type="entry name" value="HTH_TETR_2"/>
    <property type="match status" value="1"/>
</dbReference>
<evidence type="ECO:0000256" key="2">
    <source>
        <dbReference type="ARBA" id="ARBA00023125"/>
    </source>
</evidence>
<protein>
    <submittedName>
        <fullName evidence="6">TetR family transcriptional regulator</fullName>
    </submittedName>
</protein>
<evidence type="ECO:0000259" key="5">
    <source>
        <dbReference type="PROSITE" id="PS50977"/>
    </source>
</evidence>
<dbReference type="Proteomes" id="UP000295444">
    <property type="component" value="Unassembled WGS sequence"/>
</dbReference>
<evidence type="ECO:0000256" key="3">
    <source>
        <dbReference type="ARBA" id="ARBA00023163"/>
    </source>
</evidence>
<evidence type="ECO:0000313" key="6">
    <source>
        <dbReference type="EMBL" id="TDQ04833.1"/>
    </source>
</evidence>
<keyword evidence="2 4" id="KW-0238">DNA-binding</keyword>
<dbReference type="InterPro" id="IPR041347">
    <property type="entry name" value="MftR_C"/>
</dbReference>
<dbReference type="InterPro" id="IPR001647">
    <property type="entry name" value="HTH_TetR"/>
</dbReference>
<feature type="domain" description="HTH tetR-type" evidence="5">
    <location>
        <begin position="17"/>
        <end position="77"/>
    </location>
</feature>
<dbReference type="Pfam" id="PF00440">
    <property type="entry name" value="TetR_N"/>
    <property type="match status" value="1"/>
</dbReference>
<dbReference type="GO" id="GO:0000976">
    <property type="term" value="F:transcription cis-regulatory region binding"/>
    <property type="evidence" value="ECO:0007669"/>
    <property type="project" value="TreeGrafter"/>
</dbReference>
<keyword evidence="1" id="KW-0805">Transcription regulation</keyword>
<dbReference type="Pfam" id="PF17754">
    <property type="entry name" value="TetR_C_14"/>
    <property type="match status" value="1"/>
</dbReference>
<dbReference type="InterPro" id="IPR050109">
    <property type="entry name" value="HTH-type_TetR-like_transc_reg"/>
</dbReference>
<gene>
    <name evidence="6" type="ORF">EV186_101791</name>
</gene>
<evidence type="ECO:0000313" key="7">
    <source>
        <dbReference type="Proteomes" id="UP000295444"/>
    </source>
</evidence>
<comment type="caution">
    <text evidence="6">The sequence shown here is derived from an EMBL/GenBank/DDBJ whole genome shotgun (WGS) entry which is preliminary data.</text>
</comment>
<dbReference type="PANTHER" id="PTHR30055:SF234">
    <property type="entry name" value="HTH-TYPE TRANSCRIPTIONAL REGULATOR BETI"/>
    <property type="match status" value="1"/>
</dbReference>
<dbReference type="GO" id="GO:0003700">
    <property type="term" value="F:DNA-binding transcription factor activity"/>
    <property type="evidence" value="ECO:0007669"/>
    <property type="project" value="TreeGrafter"/>
</dbReference>
<evidence type="ECO:0000256" key="1">
    <source>
        <dbReference type="ARBA" id="ARBA00023015"/>
    </source>
</evidence>
<evidence type="ECO:0000256" key="4">
    <source>
        <dbReference type="PROSITE-ProRule" id="PRU00335"/>
    </source>
</evidence>
<dbReference type="Gene3D" id="1.10.10.60">
    <property type="entry name" value="Homeodomain-like"/>
    <property type="match status" value="1"/>
</dbReference>
<feature type="DNA-binding region" description="H-T-H motif" evidence="4">
    <location>
        <begin position="40"/>
        <end position="59"/>
    </location>
</feature>
<name>A0A4R6SNS3_LABRH</name>
<dbReference type="RefSeq" id="WP_133847684.1">
    <property type="nucleotide sequence ID" value="NZ_SNXZ01000001.1"/>
</dbReference>
<dbReference type="EMBL" id="SNXZ01000001">
    <property type="protein sequence ID" value="TDQ04833.1"/>
    <property type="molecule type" value="Genomic_DNA"/>
</dbReference>
<accession>A0A4R6SNS3</accession>
<organism evidence="6 7">
    <name type="scientific">Labedaea rhizosphaerae</name>
    <dbReference type="NCBI Taxonomy" id="598644"/>
    <lineage>
        <taxon>Bacteria</taxon>
        <taxon>Bacillati</taxon>
        <taxon>Actinomycetota</taxon>
        <taxon>Actinomycetes</taxon>
        <taxon>Pseudonocardiales</taxon>
        <taxon>Pseudonocardiaceae</taxon>
        <taxon>Labedaea</taxon>
    </lineage>
</organism>
<keyword evidence="3" id="KW-0804">Transcription</keyword>
<dbReference type="PRINTS" id="PR00455">
    <property type="entry name" value="HTHTETR"/>
</dbReference>
<dbReference type="SUPFAM" id="SSF46689">
    <property type="entry name" value="Homeodomain-like"/>
    <property type="match status" value="1"/>
</dbReference>
<dbReference type="AlphaFoldDB" id="A0A4R6SNS3"/>